<dbReference type="HAMAP" id="MF_00324">
    <property type="entry name" value="DNApol_II_L_arch"/>
    <property type="match status" value="1"/>
</dbReference>
<evidence type="ECO:0000313" key="20">
    <source>
        <dbReference type="EMBL" id="OIR19045.1"/>
    </source>
</evidence>
<sequence length="1096" mass="122191">MEAYFEDLEKKADSCYTLVEKVRKAGFDPSDSPEIPRAKDLAERVEAQVGPEGIAPRIREVAEENDRESTALIIAKELAGKLKSELGLEKALEQAVRTSLSILTEGVLVAPTEGVVKVSTLENSNKTKCASIYYAGPIRAAGGTAQALSVLIADVVRRELDLDPYIPTPAEIERYKEEIPLYKRAVNLQYVPSPEEIHTIVTSCPICVTGERTDKLEVAGNRDLPRVETNSLRGGACLVLAEGLCLKAAKVLKHVDKLGISGWDFLRTYTEKKRKSASGDVKEHKYLKDVLAGRPIFAFPDKPGSFRLRYGRSRTAGLASMSLHPSTMLIVDSFAAIGTQLKLQLPGKATASTPCDSIEGPSVILKNGTFTRLDDYNLALKVVNQVKEIVDLGELLIPVGEFLENNHPLQPSGWCDEWWDSLVTSKGIAKYKGDYSFSSLYNFCKENDLPLHPKYTYNWGDLDHNEILDLRNQLVRNGSEVVKNRFSKIYKEIFVKLGMFFRIEDNVIVLDEGYDPLITLLGIKETGGKLLASELDNYSDDSLTLLSDLSEVLIKCKSPTRIGASMGRPEKANERRLKPPPHVLFPLGDSGGNQRLINTALKERPYRRGFTQGKLGSIEMVTQLRYCKNCNKETISLRCCKSLTMVKEDAKKRIVDVSEIVTKAMNNTKVGILPKVKGIKELKSGPKIPESLEKGILRSKYDLRVYKDGTLRYDMIDLPITHFYPKEIGLSVDKALELGYSKDIDGKKLESEDQLLELKVQDLIVSKNAGPWLVKVANFVNDELVKLYDSEPFYNVTANSVMHELIGSLLICLSPHTSAGVLGRLIGFTSAKAQYGHPFFHAAKRRNCDGDEDSIMLLLDGLLNFSDSFVPTTRGGTMDIPRVLSTRIDPMEIDSEAHNVELNSEYPLEFYEHSEKSSNPTEVLEYLDIVSKRLESPEQYEGYSFSHSSSSINLGPNESRYVTLDSMKSKAIASLELAKKTRASDASYVAEQTIEKHFIRDIIGNLRSFSTQGVRCKKCNTKYRRPPLKDTCHCGGLLQLNISPASVAKYRQIAGEIAETYGSRKFIRQRLELAFSAIEETLENEQIKQMDLGAFL</sequence>
<evidence type="ECO:0000256" key="7">
    <source>
        <dbReference type="ARBA" id="ARBA00022801"/>
    </source>
</evidence>
<comment type="function">
    <text evidence="12 14">Possesses two activities: a DNA synthesis (polymerase) and an exonucleolytic activity that degrades single-stranded DNA in the 3'- to 5'-direction. Has a template-primer preference which is characteristic of a replicative DNA polymerase.</text>
</comment>
<evidence type="ECO:0000256" key="9">
    <source>
        <dbReference type="ARBA" id="ARBA00022932"/>
    </source>
</evidence>
<dbReference type="InterPro" id="IPR016033">
    <property type="entry name" value="PolC_DP2_N"/>
</dbReference>
<dbReference type="STRING" id="1888995.BD935_01260"/>
<keyword evidence="11 14" id="KW-0511">Multifunctional enzyme</keyword>
<name>A0A1J5TRU0_9ARCH</name>
<comment type="subunit">
    <text evidence="2 14">Heterodimer of a large subunit and a small subunit.</text>
</comment>
<dbReference type="Proteomes" id="UP000183080">
    <property type="component" value="Unassembled WGS sequence"/>
</dbReference>
<comment type="similarity">
    <text evidence="1 14">Belongs to the archaeal DNA polymerase II family.</text>
</comment>
<evidence type="ECO:0000256" key="6">
    <source>
        <dbReference type="ARBA" id="ARBA00022722"/>
    </source>
</evidence>
<dbReference type="NCBIfam" id="NF003103">
    <property type="entry name" value="PRK04023.1"/>
    <property type="match status" value="1"/>
</dbReference>
<keyword evidence="4 14" id="KW-0548">Nucleotidyltransferase</keyword>
<evidence type="ECO:0000259" key="18">
    <source>
        <dbReference type="Pfam" id="PF24844"/>
    </source>
</evidence>
<comment type="catalytic activity">
    <reaction evidence="13 14">
        <text>DNA(n) + a 2'-deoxyribonucleoside 5'-triphosphate = DNA(n+1) + diphosphate</text>
        <dbReference type="Rhea" id="RHEA:22508"/>
        <dbReference type="Rhea" id="RHEA-COMP:17339"/>
        <dbReference type="Rhea" id="RHEA-COMP:17340"/>
        <dbReference type="ChEBI" id="CHEBI:33019"/>
        <dbReference type="ChEBI" id="CHEBI:61560"/>
        <dbReference type="ChEBI" id="CHEBI:173112"/>
        <dbReference type="EC" id="2.7.7.7"/>
    </reaction>
</comment>
<dbReference type="PIRSF" id="PIRSF016275">
    <property type="entry name" value="PolC_DP2"/>
    <property type="match status" value="1"/>
</dbReference>
<protein>
    <recommendedName>
        <fullName evidence="14">DNA polymerase II large subunit</fullName>
        <shortName evidence="14">Pol II</shortName>
        <ecNumber evidence="14">2.7.7.7</ecNumber>
    </recommendedName>
    <alternativeName>
        <fullName evidence="14">Exodeoxyribonuclease large subunit</fullName>
        <ecNumber evidence="14">3.1.11.1</ecNumber>
    </alternativeName>
</protein>
<gene>
    <name evidence="14" type="primary">polC</name>
    <name evidence="20" type="ORF">BD935_01260</name>
</gene>
<dbReference type="Pfam" id="PF22912">
    <property type="entry name" value="zf-DPOE"/>
    <property type="match status" value="1"/>
</dbReference>
<feature type="domain" description="DNA polymerase II large subunit DP2 central" evidence="18">
    <location>
        <begin position="282"/>
        <end position="657"/>
    </location>
</feature>
<feature type="compositionally biased region" description="Basic and acidic residues" evidence="15">
    <location>
        <begin position="568"/>
        <end position="577"/>
    </location>
</feature>
<evidence type="ECO:0000256" key="14">
    <source>
        <dbReference type="HAMAP-Rule" id="MF_00324"/>
    </source>
</evidence>
<dbReference type="GO" id="GO:0003677">
    <property type="term" value="F:DNA binding"/>
    <property type="evidence" value="ECO:0007669"/>
    <property type="project" value="UniProtKB-UniRule"/>
</dbReference>
<dbReference type="InterPro" id="IPR054475">
    <property type="entry name" value="Znf-DPOE"/>
</dbReference>
<dbReference type="EC" id="3.1.11.1" evidence="14"/>
<keyword evidence="3 14" id="KW-0808">Transferase</keyword>
<dbReference type="EMBL" id="MIZA01000019">
    <property type="protein sequence ID" value="OIR19045.1"/>
    <property type="molecule type" value="Genomic_DNA"/>
</dbReference>
<reference evidence="20 21" key="1">
    <citation type="submission" date="2016-08" db="EMBL/GenBank/DDBJ databases">
        <title>New Insights into Marine Group III Euryarchaeota, from dark to light.</title>
        <authorList>
            <person name="Haro-Moreno J.M."/>
            <person name="Rodriguez-Valera F."/>
            <person name="Lopez-Garcia P."/>
            <person name="Moreira D."/>
            <person name="Martin-Cuadrado A.B."/>
        </authorList>
    </citation>
    <scope>NUCLEOTIDE SEQUENCE [LARGE SCALE GENOMIC DNA]</scope>
    <source>
        <strain evidence="20">CG-Epi1</strain>
    </source>
</reference>
<evidence type="ECO:0000259" key="19">
    <source>
        <dbReference type="Pfam" id="PF24846"/>
    </source>
</evidence>
<dbReference type="InterPro" id="IPR056172">
    <property type="entry name" value="PolC_DP2_cat_dom"/>
</dbReference>
<feature type="domain" description="DNA polymerase II large subunit DP2 N-terminal" evidence="16">
    <location>
        <begin position="3"/>
        <end position="271"/>
    </location>
</feature>
<dbReference type="Pfam" id="PF24846">
    <property type="entry name" value="PolC_DP2_cat"/>
    <property type="match status" value="1"/>
</dbReference>
<dbReference type="PANTHER" id="PTHR42210:SF1">
    <property type="entry name" value="DNA POLYMERASE II LARGE SUBUNIT"/>
    <property type="match status" value="1"/>
</dbReference>
<comment type="catalytic activity">
    <reaction evidence="14">
        <text>Exonucleolytic cleavage in the 3'- to 5'-direction to yield nucleoside 5'-phosphates.</text>
        <dbReference type="EC" id="3.1.11.1"/>
    </reaction>
</comment>
<proteinExistence type="inferred from homology"/>
<dbReference type="NCBIfam" id="TIGR00354">
    <property type="entry name" value="polC"/>
    <property type="match status" value="1"/>
</dbReference>
<evidence type="ECO:0000256" key="13">
    <source>
        <dbReference type="ARBA" id="ARBA00049244"/>
    </source>
</evidence>
<dbReference type="PANTHER" id="PTHR42210">
    <property type="entry name" value="DNA POLYMERASE II LARGE SUBUNIT"/>
    <property type="match status" value="1"/>
</dbReference>
<feature type="domain" description="DNA polymerase-epsilon zinc finger" evidence="17">
    <location>
        <begin position="1011"/>
        <end position="1062"/>
    </location>
</feature>
<keyword evidence="10 14" id="KW-0238">DNA-binding</keyword>
<dbReference type="GO" id="GO:0006261">
    <property type="term" value="P:DNA-templated DNA replication"/>
    <property type="evidence" value="ECO:0007669"/>
    <property type="project" value="UniProtKB-UniRule"/>
</dbReference>
<dbReference type="GO" id="GO:0006308">
    <property type="term" value="P:DNA catabolic process"/>
    <property type="evidence" value="ECO:0007669"/>
    <property type="project" value="UniProtKB-UniRule"/>
</dbReference>
<dbReference type="GO" id="GO:0003887">
    <property type="term" value="F:DNA-directed DNA polymerase activity"/>
    <property type="evidence" value="ECO:0007669"/>
    <property type="project" value="UniProtKB-UniRule"/>
</dbReference>
<evidence type="ECO:0000259" key="17">
    <source>
        <dbReference type="Pfam" id="PF22912"/>
    </source>
</evidence>
<dbReference type="InterPro" id="IPR004475">
    <property type="entry name" value="PolC_DP2"/>
</dbReference>
<keyword evidence="6 14" id="KW-0540">Nuclease</keyword>
<keyword evidence="7 14" id="KW-0378">Hydrolase</keyword>
<evidence type="ECO:0000256" key="1">
    <source>
        <dbReference type="ARBA" id="ARBA00011053"/>
    </source>
</evidence>
<organism evidence="20 21">
    <name type="scientific">Marine Group III euryarchaeote CG-Epi1</name>
    <dbReference type="NCBI Taxonomy" id="1888995"/>
    <lineage>
        <taxon>Archaea</taxon>
        <taxon>Methanobacteriati</taxon>
        <taxon>Thermoplasmatota</taxon>
        <taxon>Thermoplasmata</taxon>
        <taxon>Candidatus Thermoprofundales</taxon>
    </lineage>
</organism>
<evidence type="ECO:0000256" key="2">
    <source>
        <dbReference type="ARBA" id="ARBA00011315"/>
    </source>
</evidence>
<evidence type="ECO:0000256" key="15">
    <source>
        <dbReference type="SAM" id="MobiDB-lite"/>
    </source>
</evidence>
<accession>A0A1J5TRU0</accession>
<evidence type="ECO:0000256" key="5">
    <source>
        <dbReference type="ARBA" id="ARBA00022705"/>
    </source>
</evidence>
<dbReference type="AlphaFoldDB" id="A0A1J5TRU0"/>
<comment type="caution">
    <text evidence="20">The sequence shown here is derived from an EMBL/GenBank/DDBJ whole genome shotgun (WGS) entry which is preliminary data.</text>
</comment>
<evidence type="ECO:0000256" key="11">
    <source>
        <dbReference type="ARBA" id="ARBA00023268"/>
    </source>
</evidence>
<keyword evidence="9 14" id="KW-0239">DNA-directed DNA polymerase</keyword>
<evidence type="ECO:0000256" key="4">
    <source>
        <dbReference type="ARBA" id="ARBA00022695"/>
    </source>
</evidence>
<evidence type="ECO:0000256" key="10">
    <source>
        <dbReference type="ARBA" id="ARBA00023125"/>
    </source>
</evidence>
<dbReference type="Pfam" id="PF03833">
    <property type="entry name" value="PolC_DP2_N"/>
    <property type="match status" value="1"/>
</dbReference>
<dbReference type="InterPro" id="IPR056171">
    <property type="entry name" value="PolC_DP2_central_dom"/>
</dbReference>
<evidence type="ECO:0000313" key="21">
    <source>
        <dbReference type="Proteomes" id="UP000183080"/>
    </source>
</evidence>
<dbReference type="Pfam" id="PF24844">
    <property type="entry name" value="PolC_DP2_central"/>
    <property type="match status" value="1"/>
</dbReference>
<feature type="region of interest" description="Disordered" evidence="15">
    <location>
        <begin position="564"/>
        <end position="584"/>
    </location>
</feature>
<evidence type="ECO:0000256" key="8">
    <source>
        <dbReference type="ARBA" id="ARBA00022839"/>
    </source>
</evidence>
<evidence type="ECO:0000259" key="16">
    <source>
        <dbReference type="Pfam" id="PF03833"/>
    </source>
</evidence>
<dbReference type="GO" id="GO:0008310">
    <property type="term" value="F:single-stranded DNA 3'-5' DNA exonuclease activity"/>
    <property type="evidence" value="ECO:0007669"/>
    <property type="project" value="UniProtKB-EC"/>
</dbReference>
<keyword evidence="8 14" id="KW-0269">Exonuclease</keyword>
<evidence type="ECO:0000256" key="3">
    <source>
        <dbReference type="ARBA" id="ARBA00022679"/>
    </source>
</evidence>
<feature type="domain" description="DNA polymerase II large subunit DP2 catalytic" evidence="19">
    <location>
        <begin position="674"/>
        <end position="970"/>
    </location>
</feature>
<dbReference type="EC" id="2.7.7.7" evidence="14"/>
<keyword evidence="5 14" id="KW-0235">DNA replication</keyword>
<evidence type="ECO:0000256" key="12">
    <source>
        <dbReference type="ARBA" id="ARBA00025068"/>
    </source>
</evidence>